<sequence length="30" mass="3465">MERVSDNRVPFFLDCSSEDEKDDIVFSLNG</sequence>
<name>A0A4U9HXE8_9ENTR</name>
<organism evidence="1 2">
    <name type="scientific">Leclercia adecarboxylata</name>
    <dbReference type="NCBI Taxonomy" id="83655"/>
    <lineage>
        <taxon>Bacteria</taxon>
        <taxon>Pseudomonadati</taxon>
        <taxon>Pseudomonadota</taxon>
        <taxon>Gammaproteobacteria</taxon>
        <taxon>Enterobacterales</taxon>
        <taxon>Enterobacteriaceae</taxon>
        <taxon>Leclercia</taxon>
    </lineage>
</organism>
<dbReference type="AlphaFoldDB" id="A0A4U9HXE8"/>
<evidence type="ECO:0000313" key="2">
    <source>
        <dbReference type="Proteomes" id="UP000310719"/>
    </source>
</evidence>
<protein>
    <submittedName>
        <fullName evidence="1">Uncharacterized protein</fullName>
    </submittedName>
</protein>
<proteinExistence type="predicted"/>
<reference evidence="1 2" key="1">
    <citation type="submission" date="2019-05" db="EMBL/GenBank/DDBJ databases">
        <authorList>
            <consortium name="Pathogen Informatics"/>
        </authorList>
    </citation>
    <scope>NUCLEOTIDE SEQUENCE [LARGE SCALE GENOMIC DNA]</scope>
    <source>
        <strain evidence="1 2">NCTC13032</strain>
    </source>
</reference>
<dbReference type="EMBL" id="LR590464">
    <property type="protein sequence ID" value="VTP69267.1"/>
    <property type="molecule type" value="Genomic_DNA"/>
</dbReference>
<accession>A0A4U9HXE8</accession>
<gene>
    <name evidence="1" type="ORF">NCTC13032_04168</name>
</gene>
<evidence type="ECO:0000313" key="1">
    <source>
        <dbReference type="EMBL" id="VTP69267.1"/>
    </source>
</evidence>
<dbReference type="Proteomes" id="UP000310719">
    <property type="component" value="Chromosome"/>
</dbReference>